<evidence type="ECO:0000313" key="2">
    <source>
        <dbReference type="Proteomes" id="UP001595617"/>
    </source>
</evidence>
<keyword evidence="2" id="KW-1185">Reference proteome</keyword>
<protein>
    <submittedName>
        <fullName evidence="1">DUF3575 domain-containing protein</fullName>
    </submittedName>
</protein>
<reference evidence="2" key="1">
    <citation type="journal article" date="2019" name="Int. J. Syst. Evol. Microbiol.">
        <title>The Global Catalogue of Microorganisms (GCM) 10K type strain sequencing project: providing services to taxonomists for standard genome sequencing and annotation.</title>
        <authorList>
            <consortium name="The Broad Institute Genomics Platform"/>
            <consortium name="The Broad Institute Genome Sequencing Center for Infectious Disease"/>
            <person name="Wu L."/>
            <person name="Ma J."/>
        </authorList>
    </citation>
    <scope>NUCLEOTIDE SEQUENCE [LARGE SCALE GENOMIC DNA]</scope>
    <source>
        <strain evidence="2">IBRC 10765</strain>
    </source>
</reference>
<comment type="caution">
    <text evidence="1">The sequence shown here is derived from an EMBL/GenBank/DDBJ whole genome shotgun (WGS) entry which is preliminary data.</text>
</comment>
<gene>
    <name evidence="1" type="ORF">ACFOOG_01195</name>
</gene>
<sequence>MSIVKTDQQRTANNGRRKSPWTGLIVLGVFGLVLANSAQALGLRQNAGTDLIWWGLGYPNVGYEYRLSDHWSFSGDLAFNAFDLEQGIILNPAARVYLTGALRTGPYLEAGARLPTNDDILTEIGVGYAYWVDRIHLTPAAKVRHDGSWQIELSTGLGWY</sequence>
<dbReference type="InterPro" id="IPR021958">
    <property type="entry name" value="DUF3575"/>
</dbReference>
<dbReference type="Pfam" id="PF12099">
    <property type="entry name" value="DUF3575"/>
    <property type="match status" value="1"/>
</dbReference>
<dbReference type="Proteomes" id="UP001595617">
    <property type="component" value="Unassembled WGS sequence"/>
</dbReference>
<organism evidence="1 2">
    <name type="scientific">Saccharospirillum mangrovi</name>
    <dbReference type="NCBI Taxonomy" id="2161747"/>
    <lineage>
        <taxon>Bacteria</taxon>
        <taxon>Pseudomonadati</taxon>
        <taxon>Pseudomonadota</taxon>
        <taxon>Gammaproteobacteria</taxon>
        <taxon>Oceanospirillales</taxon>
        <taxon>Saccharospirillaceae</taxon>
        <taxon>Saccharospirillum</taxon>
    </lineage>
</organism>
<dbReference type="EMBL" id="JBHRYR010000002">
    <property type="protein sequence ID" value="MFC3851433.1"/>
    <property type="molecule type" value="Genomic_DNA"/>
</dbReference>
<evidence type="ECO:0000313" key="1">
    <source>
        <dbReference type="EMBL" id="MFC3851433.1"/>
    </source>
</evidence>
<accession>A0ABV7ZSA2</accession>
<proteinExistence type="predicted"/>
<dbReference type="RefSeq" id="WP_380692587.1">
    <property type="nucleotide sequence ID" value="NZ_JBHRYR010000002.1"/>
</dbReference>
<name>A0ABV7ZSA2_9GAMM</name>